<name>D6U7Y8_KTERA</name>
<reference evidence="1 2" key="1">
    <citation type="journal article" date="2011" name="Stand. Genomic Sci.">
        <title>Non-contiguous finished genome sequence and contextual data of the filamentous soil bacterium Ktedonobacter racemifer type strain (SOSP1-21).</title>
        <authorList>
            <person name="Chang Y.J."/>
            <person name="Land M."/>
            <person name="Hauser L."/>
            <person name="Chertkov O."/>
            <person name="Del Rio T.G."/>
            <person name="Nolan M."/>
            <person name="Copeland A."/>
            <person name="Tice H."/>
            <person name="Cheng J.F."/>
            <person name="Lucas S."/>
            <person name="Han C."/>
            <person name="Goodwin L."/>
            <person name="Pitluck S."/>
            <person name="Ivanova N."/>
            <person name="Ovchinikova G."/>
            <person name="Pati A."/>
            <person name="Chen A."/>
            <person name="Palaniappan K."/>
            <person name="Mavromatis K."/>
            <person name="Liolios K."/>
            <person name="Brettin T."/>
            <person name="Fiebig A."/>
            <person name="Rohde M."/>
            <person name="Abt B."/>
            <person name="Goker M."/>
            <person name="Detter J.C."/>
            <person name="Woyke T."/>
            <person name="Bristow J."/>
            <person name="Eisen J.A."/>
            <person name="Markowitz V."/>
            <person name="Hugenholtz P."/>
            <person name="Kyrpides N.C."/>
            <person name="Klenk H.P."/>
            <person name="Lapidus A."/>
        </authorList>
    </citation>
    <scope>NUCLEOTIDE SEQUENCE [LARGE SCALE GENOMIC DNA]</scope>
    <source>
        <strain evidence="2">DSM 44963</strain>
    </source>
</reference>
<proteinExistence type="predicted"/>
<keyword evidence="2" id="KW-1185">Reference proteome</keyword>
<dbReference type="EMBL" id="ADVG01000005">
    <property type="protein sequence ID" value="EFH79999.1"/>
    <property type="molecule type" value="Genomic_DNA"/>
</dbReference>
<accession>D6U7Y8</accession>
<organism evidence="1 2">
    <name type="scientific">Ktedonobacter racemifer DSM 44963</name>
    <dbReference type="NCBI Taxonomy" id="485913"/>
    <lineage>
        <taxon>Bacteria</taxon>
        <taxon>Bacillati</taxon>
        <taxon>Chloroflexota</taxon>
        <taxon>Ktedonobacteria</taxon>
        <taxon>Ktedonobacterales</taxon>
        <taxon>Ktedonobacteraceae</taxon>
        <taxon>Ktedonobacter</taxon>
    </lineage>
</organism>
<dbReference type="Proteomes" id="UP000004508">
    <property type="component" value="Unassembled WGS sequence"/>
</dbReference>
<evidence type="ECO:0000313" key="1">
    <source>
        <dbReference type="EMBL" id="EFH79999.1"/>
    </source>
</evidence>
<protein>
    <submittedName>
        <fullName evidence="1">Uncharacterized protein</fullName>
    </submittedName>
</protein>
<gene>
    <name evidence="1" type="ORF">Krac_0536</name>
</gene>
<comment type="caution">
    <text evidence="1">The sequence shown here is derived from an EMBL/GenBank/DDBJ whole genome shotgun (WGS) entry which is preliminary data.</text>
</comment>
<dbReference type="AlphaFoldDB" id="D6U7Y8"/>
<evidence type="ECO:0000313" key="2">
    <source>
        <dbReference type="Proteomes" id="UP000004508"/>
    </source>
</evidence>
<dbReference type="InParanoid" id="D6U7Y8"/>
<sequence length="98" mass="10909">MKPLHTVSSNNLNHEAQALMERKYDKLLAACRRERSSGHASCSDHARVLHDMGRSDSMEPTHMQNIVGDAVLFELEECRCSCATPKIRSRTETGSGPI</sequence>